<dbReference type="GO" id="GO:0005737">
    <property type="term" value="C:cytoplasm"/>
    <property type="evidence" value="ECO:0007669"/>
    <property type="project" value="UniProtKB-SubCell"/>
</dbReference>
<dbReference type="SUPFAM" id="SSF53098">
    <property type="entry name" value="Ribonuclease H-like"/>
    <property type="match status" value="1"/>
</dbReference>
<dbReference type="PANTHER" id="PTHR10954:SF18">
    <property type="entry name" value="RIBONUCLEASE HII"/>
    <property type="match status" value="1"/>
</dbReference>
<evidence type="ECO:0000256" key="8">
    <source>
        <dbReference type="ARBA" id="ARBA00022490"/>
    </source>
</evidence>
<keyword evidence="19" id="KW-1185">Reference proteome</keyword>
<proteinExistence type="inferred from homology"/>
<dbReference type="AlphaFoldDB" id="A0A345BWS5"/>
<protein>
    <recommendedName>
        <fullName evidence="7 14">Ribonuclease HII</fullName>
        <shortName evidence="14">RNase HII</shortName>
        <ecNumber evidence="6 14">3.1.26.4</ecNumber>
    </recommendedName>
</protein>
<evidence type="ECO:0000259" key="17">
    <source>
        <dbReference type="PROSITE" id="PS51975"/>
    </source>
</evidence>
<keyword evidence="10 14" id="KW-0479">Metal-binding</keyword>
<evidence type="ECO:0000313" key="18">
    <source>
        <dbReference type="EMBL" id="AXF55406.1"/>
    </source>
</evidence>
<comment type="similarity">
    <text evidence="5 14 16">Belongs to the RNase HII family.</text>
</comment>
<feature type="binding site" evidence="14 15">
    <location>
        <position position="89"/>
    </location>
    <ligand>
        <name>a divalent metal cation</name>
        <dbReference type="ChEBI" id="CHEBI:60240"/>
    </ligand>
</feature>
<comment type="cofactor">
    <cofactor evidence="14 15">
        <name>Mn(2+)</name>
        <dbReference type="ChEBI" id="CHEBI:29035"/>
    </cofactor>
    <cofactor evidence="14 15">
        <name>Mg(2+)</name>
        <dbReference type="ChEBI" id="CHEBI:18420"/>
    </cofactor>
    <text evidence="14 15">Manganese or magnesium. Binds 1 divalent metal ion per monomer in the absence of substrate. May bind a second metal ion after substrate binding.</text>
</comment>
<dbReference type="PANTHER" id="PTHR10954">
    <property type="entry name" value="RIBONUCLEASE H2 SUBUNIT A"/>
    <property type="match status" value="1"/>
</dbReference>
<name>A0A345BWS5_9BACI</name>
<evidence type="ECO:0000256" key="2">
    <source>
        <dbReference type="ARBA" id="ARBA00001946"/>
    </source>
</evidence>
<evidence type="ECO:0000256" key="6">
    <source>
        <dbReference type="ARBA" id="ARBA00012180"/>
    </source>
</evidence>
<dbReference type="PROSITE" id="PS51975">
    <property type="entry name" value="RNASE_H_2"/>
    <property type="match status" value="1"/>
</dbReference>
<dbReference type="CDD" id="cd07182">
    <property type="entry name" value="RNase_HII_bacteria_HII_like"/>
    <property type="match status" value="1"/>
</dbReference>
<reference evidence="18 19" key="1">
    <citation type="journal article" date="2018" name="J. Microbiol.">
        <title>Salicibibacter kimchii gen. nov., sp. nov., a moderately halophilic and alkalitolerant bacterium in the family Bacillaceae, isolated from kimchi.</title>
        <authorList>
            <person name="Jang J.Y."/>
            <person name="Oh Y.J."/>
            <person name="Lim S.K."/>
            <person name="Park H.K."/>
            <person name="Lee C."/>
            <person name="Kim J.Y."/>
            <person name="Lee M.A."/>
            <person name="Choi H.J."/>
        </authorList>
    </citation>
    <scope>NUCLEOTIDE SEQUENCE [LARGE SCALE GENOMIC DNA]</scope>
    <source>
        <strain evidence="18 19">NKC1-1</strain>
    </source>
</reference>
<dbReference type="NCBIfam" id="NF000594">
    <property type="entry name" value="PRK00015.1-1"/>
    <property type="match status" value="1"/>
</dbReference>
<dbReference type="GO" id="GO:0004523">
    <property type="term" value="F:RNA-DNA hybrid ribonuclease activity"/>
    <property type="evidence" value="ECO:0007669"/>
    <property type="project" value="UniProtKB-UniRule"/>
</dbReference>
<comment type="subcellular location">
    <subcellularLocation>
        <location evidence="4 14">Cytoplasm</location>
    </subcellularLocation>
</comment>
<keyword evidence="12 14" id="KW-0378">Hydrolase</keyword>
<evidence type="ECO:0000256" key="13">
    <source>
        <dbReference type="ARBA" id="ARBA00023211"/>
    </source>
</evidence>
<evidence type="ECO:0000256" key="10">
    <source>
        <dbReference type="ARBA" id="ARBA00022723"/>
    </source>
</evidence>
<evidence type="ECO:0000256" key="1">
    <source>
        <dbReference type="ARBA" id="ARBA00000077"/>
    </source>
</evidence>
<gene>
    <name evidence="14" type="primary">rnhB</name>
    <name evidence="18" type="ORF">DT065_04795</name>
</gene>
<comment type="catalytic activity">
    <reaction evidence="1 14 15 16">
        <text>Endonucleolytic cleavage to 5'-phosphomonoester.</text>
        <dbReference type="EC" id="3.1.26.4"/>
    </reaction>
</comment>
<comment type="cofactor">
    <cofactor evidence="2">
        <name>Mg(2+)</name>
        <dbReference type="ChEBI" id="CHEBI:18420"/>
    </cofactor>
</comment>
<evidence type="ECO:0000256" key="12">
    <source>
        <dbReference type="ARBA" id="ARBA00022801"/>
    </source>
</evidence>
<evidence type="ECO:0000256" key="16">
    <source>
        <dbReference type="RuleBase" id="RU003515"/>
    </source>
</evidence>
<dbReference type="NCBIfam" id="NF000595">
    <property type="entry name" value="PRK00015.1-3"/>
    <property type="match status" value="1"/>
</dbReference>
<evidence type="ECO:0000256" key="3">
    <source>
        <dbReference type="ARBA" id="ARBA00004065"/>
    </source>
</evidence>
<dbReference type="Proteomes" id="UP000252100">
    <property type="component" value="Chromosome"/>
</dbReference>
<accession>A0A345BWS5</accession>
<dbReference type="InterPro" id="IPR024567">
    <property type="entry name" value="RNase_HII/HIII_dom"/>
</dbReference>
<feature type="domain" description="RNase H type-2" evidence="17">
    <location>
        <begin position="83"/>
        <end position="266"/>
    </location>
</feature>
<dbReference type="EC" id="3.1.26.4" evidence="6 14"/>
<organism evidence="18 19">
    <name type="scientific">Salicibibacter kimchii</name>
    <dbReference type="NCBI Taxonomy" id="2099786"/>
    <lineage>
        <taxon>Bacteria</taxon>
        <taxon>Bacillati</taxon>
        <taxon>Bacillota</taxon>
        <taxon>Bacilli</taxon>
        <taxon>Bacillales</taxon>
        <taxon>Bacillaceae</taxon>
        <taxon>Salicibibacter</taxon>
    </lineage>
</organism>
<dbReference type="GO" id="GO:0043137">
    <property type="term" value="P:DNA replication, removal of RNA primer"/>
    <property type="evidence" value="ECO:0007669"/>
    <property type="project" value="TreeGrafter"/>
</dbReference>
<dbReference type="InterPro" id="IPR001352">
    <property type="entry name" value="RNase_HII/HIII"/>
</dbReference>
<dbReference type="GO" id="GO:0032299">
    <property type="term" value="C:ribonuclease H2 complex"/>
    <property type="evidence" value="ECO:0007669"/>
    <property type="project" value="TreeGrafter"/>
</dbReference>
<dbReference type="KEGG" id="rue:DT065_04795"/>
<dbReference type="HAMAP" id="MF_00052_B">
    <property type="entry name" value="RNase_HII_B"/>
    <property type="match status" value="1"/>
</dbReference>
<feature type="binding site" evidence="14 15">
    <location>
        <position position="90"/>
    </location>
    <ligand>
        <name>a divalent metal cation</name>
        <dbReference type="ChEBI" id="CHEBI:60240"/>
    </ligand>
</feature>
<dbReference type="InterPro" id="IPR036397">
    <property type="entry name" value="RNaseH_sf"/>
</dbReference>
<dbReference type="GO" id="GO:0030145">
    <property type="term" value="F:manganese ion binding"/>
    <property type="evidence" value="ECO:0007669"/>
    <property type="project" value="UniProtKB-UniRule"/>
</dbReference>
<evidence type="ECO:0000256" key="5">
    <source>
        <dbReference type="ARBA" id="ARBA00007383"/>
    </source>
</evidence>
<dbReference type="OrthoDB" id="9803420at2"/>
<dbReference type="GO" id="GO:0003723">
    <property type="term" value="F:RNA binding"/>
    <property type="evidence" value="ECO:0007669"/>
    <property type="project" value="UniProtKB-UniRule"/>
</dbReference>
<dbReference type="EMBL" id="CP031092">
    <property type="protein sequence ID" value="AXF55406.1"/>
    <property type="molecule type" value="Genomic_DNA"/>
</dbReference>
<keyword evidence="11 14" id="KW-0255">Endonuclease</keyword>
<dbReference type="InterPro" id="IPR012337">
    <property type="entry name" value="RNaseH-like_sf"/>
</dbReference>
<evidence type="ECO:0000256" key="14">
    <source>
        <dbReference type="HAMAP-Rule" id="MF_00052"/>
    </source>
</evidence>
<evidence type="ECO:0000256" key="11">
    <source>
        <dbReference type="ARBA" id="ARBA00022759"/>
    </source>
</evidence>
<evidence type="ECO:0000313" key="19">
    <source>
        <dbReference type="Proteomes" id="UP000252100"/>
    </source>
</evidence>
<comment type="function">
    <text evidence="3 14 16">Endonuclease that specifically degrades the RNA of RNA-DNA hybrids.</text>
</comment>
<dbReference type="Gene3D" id="3.30.420.10">
    <property type="entry name" value="Ribonuclease H-like superfamily/Ribonuclease H"/>
    <property type="match status" value="1"/>
</dbReference>
<evidence type="ECO:0000256" key="15">
    <source>
        <dbReference type="PROSITE-ProRule" id="PRU01319"/>
    </source>
</evidence>
<dbReference type="InterPro" id="IPR022898">
    <property type="entry name" value="RNase_HII"/>
</dbReference>
<keyword evidence="9 14" id="KW-0540">Nuclease</keyword>
<evidence type="ECO:0000256" key="4">
    <source>
        <dbReference type="ARBA" id="ARBA00004496"/>
    </source>
</evidence>
<evidence type="ECO:0000256" key="9">
    <source>
        <dbReference type="ARBA" id="ARBA00022722"/>
    </source>
</evidence>
<keyword evidence="8 14" id="KW-0963">Cytoplasm</keyword>
<dbReference type="Pfam" id="PF01351">
    <property type="entry name" value="RNase_HII"/>
    <property type="match status" value="1"/>
</dbReference>
<keyword evidence="13 14" id="KW-0464">Manganese</keyword>
<evidence type="ECO:0000256" key="7">
    <source>
        <dbReference type="ARBA" id="ARBA00019179"/>
    </source>
</evidence>
<dbReference type="GO" id="GO:0006298">
    <property type="term" value="P:mismatch repair"/>
    <property type="evidence" value="ECO:0007669"/>
    <property type="project" value="TreeGrafter"/>
</dbReference>
<sequence length="266" mass="29730">MGRYKKKEVKAVEKRLSIAEVKAHLFAEKQPSDNWINELRADERKGVRNLLVRYDRMLEREALALQQFRNMRAHDHHFSFPDAQIAGVDEVGRGPLAGPVTAAAVILPASFELPGLTDSKKLTADQREQFYEKITAVGDVGIGMASSEEIDEINIYHATRRAMVRAVNDLPKPPDHLLIDAMELSLDVPQTPIIKGDAKSASIAAASVIAKVTRDTYMKTLHEHYPAYRFDENAGYGTKAHLGALDREGPSPEHRRSFQPIIIREA</sequence>
<dbReference type="FunFam" id="3.30.420.10:FF:000006">
    <property type="entry name" value="Ribonuclease HII"/>
    <property type="match status" value="1"/>
</dbReference>
<feature type="binding site" evidence="14 15">
    <location>
        <position position="180"/>
    </location>
    <ligand>
        <name>a divalent metal cation</name>
        <dbReference type="ChEBI" id="CHEBI:60240"/>
    </ligand>
</feature>